<dbReference type="GO" id="GO:0008146">
    <property type="term" value="F:sulfotransferase activity"/>
    <property type="evidence" value="ECO:0007669"/>
    <property type="project" value="InterPro"/>
</dbReference>
<evidence type="ECO:0000259" key="3">
    <source>
        <dbReference type="Pfam" id="PF00685"/>
    </source>
</evidence>
<dbReference type="PANTHER" id="PTHR11783">
    <property type="entry name" value="SULFOTRANSFERASE SULT"/>
    <property type="match status" value="1"/>
</dbReference>
<comment type="caution">
    <text evidence="4">The sequence shown here is derived from an EMBL/GenBank/DDBJ whole genome shotgun (WGS) entry which is preliminary data.</text>
</comment>
<name>A0A0F9S1Z1_9ZZZZ</name>
<dbReference type="InterPro" id="IPR027417">
    <property type="entry name" value="P-loop_NTPase"/>
</dbReference>
<feature type="domain" description="Sulfotransferase" evidence="3">
    <location>
        <begin position="3"/>
        <end position="223"/>
    </location>
</feature>
<dbReference type="SUPFAM" id="SSF52540">
    <property type="entry name" value="P-loop containing nucleoside triphosphate hydrolases"/>
    <property type="match status" value="1"/>
</dbReference>
<dbReference type="Gene3D" id="3.40.50.300">
    <property type="entry name" value="P-loop containing nucleotide triphosphate hydrolases"/>
    <property type="match status" value="1"/>
</dbReference>
<evidence type="ECO:0000256" key="2">
    <source>
        <dbReference type="ARBA" id="ARBA00022679"/>
    </source>
</evidence>
<dbReference type="AlphaFoldDB" id="A0A0F9S1Z1"/>
<reference evidence="4" key="1">
    <citation type="journal article" date="2015" name="Nature">
        <title>Complex archaea that bridge the gap between prokaryotes and eukaryotes.</title>
        <authorList>
            <person name="Spang A."/>
            <person name="Saw J.H."/>
            <person name="Jorgensen S.L."/>
            <person name="Zaremba-Niedzwiedzka K."/>
            <person name="Martijn J."/>
            <person name="Lind A.E."/>
            <person name="van Eijk R."/>
            <person name="Schleper C."/>
            <person name="Guy L."/>
            <person name="Ettema T.J."/>
        </authorList>
    </citation>
    <scope>NUCLEOTIDE SEQUENCE</scope>
</reference>
<proteinExistence type="inferred from homology"/>
<sequence>MQHLLVNSFPNSGTNMLLQIVRADWHIRRYETDVGGIKRDIDAIREDLWESFQPLTNKRRCVGHVPWNDTIYYLLEKMGIKTILLIRDPRDCVVAHMFHVKKFFASSAQNFRVSGQLLHTRPDPMMDIICGLGERLAEITPWISRANDYKDANILPLKYESFRTVPLATCQEMIKFAPDVFRNESSTTLAQRIKPNESPTFRKGEIGDWKNHFKAKHIKTFWKDNGIVEAMRIMGYEK</sequence>
<gene>
    <name evidence="4" type="ORF">LCGC14_0508790</name>
</gene>
<organism evidence="4">
    <name type="scientific">marine sediment metagenome</name>
    <dbReference type="NCBI Taxonomy" id="412755"/>
    <lineage>
        <taxon>unclassified sequences</taxon>
        <taxon>metagenomes</taxon>
        <taxon>ecological metagenomes</taxon>
    </lineage>
</organism>
<dbReference type="InterPro" id="IPR000863">
    <property type="entry name" value="Sulfotransferase_dom"/>
</dbReference>
<protein>
    <recommendedName>
        <fullName evidence="3">Sulfotransferase domain-containing protein</fullName>
    </recommendedName>
</protein>
<evidence type="ECO:0000256" key="1">
    <source>
        <dbReference type="ARBA" id="ARBA00005771"/>
    </source>
</evidence>
<keyword evidence="2" id="KW-0808">Transferase</keyword>
<dbReference type="Pfam" id="PF00685">
    <property type="entry name" value="Sulfotransfer_1"/>
    <property type="match status" value="1"/>
</dbReference>
<accession>A0A0F9S1Z1</accession>
<comment type="similarity">
    <text evidence="1">Belongs to the sulfotransferase 1 family.</text>
</comment>
<evidence type="ECO:0000313" key="4">
    <source>
        <dbReference type="EMBL" id="KKN62760.1"/>
    </source>
</evidence>
<dbReference type="EMBL" id="LAZR01000614">
    <property type="protein sequence ID" value="KKN62760.1"/>
    <property type="molecule type" value="Genomic_DNA"/>
</dbReference>